<evidence type="ECO:0000313" key="2">
    <source>
        <dbReference type="EnsemblProtists" id="Phyra85371"/>
    </source>
</evidence>
<reference evidence="2" key="2">
    <citation type="submission" date="2015-06" db="UniProtKB">
        <authorList>
            <consortium name="EnsemblProtists"/>
        </authorList>
    </citation>
    <scope>IDENTIFICATION</scope>
    <source>
        <strain evidence="2">Pr102</strain>
    </source>
</reference>
<proteinExistence type="predicted"/>
<dbReference type="InParanoid" id="H3H488"/>
<organism evidence="2 3">
    <name type="scientific">Phytophthora ramorum</name>
    <name type="common">Sudden oak death agent</name>
    <dbReference type="NCBI Taxonomy" id="164328"/>
    <lineage>
        <taxon>Eukaryota</taxon>
        <taxon>Sar</taxon>
        <taxon>Stramenopiles</taxon>
        <taxon>Oomycota</taxon>
        <taxon>Peronosporomycetes</taxon>
        <taxon>Peronosporales</taxon>
        <taxon>Peronosporaceae</taxon>
        <taxon>Phytophthora</taxon>
    </lineage>
</organism>
<evidence type="ECO:0000256" key="1">
    <source>
        <dbReference type="SAM" id="MobiDB-lite"/>
    </source>
</evidence>
<accession>H3H488</accession>
<dbReference type="AlphaFoldDB" id="H3H488"/>
<dbReference type="Proteomes" id="UP000005238">
    <property type="component" value="Unassembled WGS sequence"/>
</dbReference>
<reference evidence="3" key="1">
    <citation type="journal article" date="2006" name="Science">
        <title>Phytophthora genome sequences uncover evolutionary origins and mechanisms of pathogenesis.</title>
        <authorList>
            <person name="Tyler B.M."/>
            <person name="Tripathy S."/>
            <person name="Zhang X."/>
            <person name="Dehal P."/>
            <person name="Jiang R.H."/>
            <person name="Aerts A."/>
            <person name="Arredondo F.D."/>
            <person name="Baxter L."/>
            <person name="Bensasson D."/>
            <person name="Beynon J.L."/>
            <person name="Chapman J."/>
            <person name="Damasceno C.M."/>
            <person name="Dorrance A.E."/>
            <person name="Dou D."/>
            <person name="Dickerman A.W."/>
            <person name="Dubchak I.L."/>
            <person name="Garbelotto M."/>
            <person name="Gijzen M."/>
            <person name="Gordon S.G."/>
            <person name="Govers F."/>
            <person name="Grunwald N.J."/>
            <person name="Huang W."/>
            <person name="Ivors K.L."/>
            <person name="Jones R.W."/>
            <person name="Kamoun S."/>
            <person name="Krampis K."/>
            <person name="Lamour K.H."/>
            <person name="Lee M.K."/>
            <person name="McDonald W.H."/>
            <person name="Medina M."/>
            <person name="Meijer H.J."/>
            <person name="Nordberg E.K."/>
            <person name="Maclean D.J."/>
            <person name="Ospina-Giraldo M.D."/>
            <person name="Morris P.F."/>
            <person name="Phuntumart V."/>
            <person name="Putnam N.H."/>
            <person name="Rash S."/>
            <person name="Rose J.K."/>
            <person name="Sakihama Y."/>
            <person name="Salamov A.A."/>
            <person name="Savidor A."/>
            <person name="Scheuring C.F."/>
            <person name="Smith B.M."/>
            <person name="Sobral B.W."/>
            <person name="Terry A."/>
            <person name="Torto-Alalibo T.A."/>
            <person name="Win J."/>
            <person name="Xu Z."/>
            <person name="Zhang H."/>
            <person name="Grigoriev I.V."/>
            <person name="Rokhsar D.S."/>
            <person name="Boore J.L."/>
        </authorList>
    </citation>
    <scope>NUCLEOTIDE SEQUENCE [LARGE SCALE GENOMIC DNA]</scope>
    <source>
        <strain evidence="3">Pr102</strain>
    </source>
</reference>
<protein>
    <submittedName>
        <fullName evidence="2">Uncharacterized protein</fullName>
    </submittedName>
</protein>
<dbReference type="EMBL" id="DS566168">
    <property type="status" value="NOT_ANNOTATED_CDS"/>
    <property type="molecule type" value="Genomic_DNA"/>
</dbReference>
<name>H3H488_PHYRM</name>
<feature type="region of interest" description="Disordered" evidence="1">
    <location>
        <begin position="71"/>
        <end position="94"/>
    </location>
</feature>
<dbReference type="EnsemblProtists" id="Phyra85371">
    <property type="protein sequence ID" value="Phyra85371"/>
    <property type="gene ID" value="Phyra85371"/>
</dbReference>
<dbReference type="VEuPathDB" id="FungiDB:KRP23_12771"/>
<keyword evidence="3" id="KW-1185">Reference proteome</keyword>
<sequence>MMMLTCAQDQAHALAAARSQAAATQDDVEIDGDMDDGEIHDAADDGEIGAAAADAKKEVDRCINALQSKELQSGDEAVRQEGAPADQPEASQYSIKHSLQSAVEAICKMIKEGVRELTPVDERQRSRTTRYEPDKSSDGESGSESDRDSEFEKWMLEAREKSY</sequence>
<dbReference type="VEuPathDB" id="FungiDB:KRP22_14333"/>
<dbReference type="HOGENOM" id="CLU_1630329_0_0_1"/>
<evidence type="ECO:0000313" key="3">
    <source>
        <dbReference type="Proteomes" id="UP000005238"/>
    </source>
</evidence>
<feature type="region of interest" description="Disordered" evidence="1">
    <location>
        <begin position="114"/>
        <end position="152"/>
    </location>
</feature>